<gene>
    <name evidence="4" type="ORF">HHX25_18520</name>
</gene>
<keyword evidence="5" id="KW-1185">Reference proteome</keyword>
<dbReference type="SUPFAM" id="SSF55486">
    <property type="entry name" value="Metalloproteases ('zincins'), catalytic domain"/>
    <property type="match status" value="1"/>
</dbReference>
<dbReference type="InterPro" id="IPR034032">
    <property type="entry name" value="Zn_MMP-like_bac"/>
</dbReference>
<dbReference type="CDD" id="cd04276">
    <property type="entry name" value="ZnMc_MMP_like_2"/>
    <property type="match status" value="1"/>
</dbReference>
<feature type="region of interest" description="Disordered" evidence="1">
    <location>
        <begin position="1"/>
        <end position="23"/>
    </location>
</feature>
<feature type="domain" description="DUF5117" evidence="3">
    <location>
        <begin position="100"/>
        <end position="291"/>
    </location>
</feature>
<dbReference type="InterPro" id="IPR033413">
    <property type="entry name" value="DUF5117"/>
</dbReference>
<evidence type="ECO:0000313" key="5">
    <source>
        <dbReference type="Proteomes" id="UP000746690"/>
    </source>
</evidence>
<protein>
    <submittedName>
        <fullName evidence="4">DUF5117 domain-containing protein</fullName>
    </submittedName>
</protein>
<feature type="domain" description="EcxA zinc-binding" evidence="2">
    <location>
        <begin position="456"/>
        <end position="770"/>
    </location>
</feature>
<comment type="caution">
    <text evidence="4">The sequence shown here is derived from an EMBL/GenBank/DDBJ whole genome shotgun (WGS) entry which is preliminary data.</text>
</comment>
<dbReference type="InterPro" id="IPR032534">
    <property type="entry name" value="EcxA_zinc-bd"/>
</dbReference>
<evidence type="ECO:0000256" key="1">
    <source>
        <dbReference type="SAM" id="MobiDB-lite"/>
    </source>
</evidence>
<dbReference type="Proteomes" id="UP000746690">
    <property type="component" value="Unassembled WGS sequence"/>
</dbReference>
<dbReference type="EMBL" id="JABBHF010000013">
    <property type="protein sequence ID" value="NMH89507.1"/>
    <property type="molecule type" value="Genomic_DNA"/>
</dbReference>
<dbReference type="Gene3D" id="3.40.390.10">
    <property type="entry name" value="Collagenase (Catalytic Domain)"/>
    <property type="match status" value="1"/>
</dbReference>
<evidence type="ECO:0000259" key="3">
    <source>
        <dbReference type="Pfam" id="PF17148"/>
    </source>
</evidence>
<sequence length="848" mass="96481">MFFAVSENAQAQKKKRGKKKNQTEIVPKPVKKKTKEKTITELVKSSKKIDGLFTIYQDTITGSIRMIISDDQLDKEYIYFSQIADGVMDAGRIIRGSYRGSKVFKIQKYFNKIEFITQNISFYFDPESELSKSKDANISNGNMASIKIESQDKKKGLYLIKADNLFLAETLSQIKRPRSPRSTPNAFKLGNLNKTKTKIAAIRNYDNNTDLAVEYVYSSPSVLNRGSNAVADGRNVSIKVFHSLIAMPENDYEARYDDPRVGYFTTKVDDQTSTSATPYRDLVHRWNLKKKDPDATISEPVKPITWWIENSTPAEWRETIKKAVLQWNVAFEKAGFKNAMAVKIQPDDAHWDAGDIRYNVLRWTSSPQPPFGGYGPSFVNPKTGQILGADIMLEYVHFTNRVMYDKLFDLASLHETFENTNIEEDHNMYCSLGHVMHENTLFGNIVLKATNASDLEMKRMKKEAMTALIMHEIGHTLGLNHNMKASQLFTPEQLADADFIKGKCLTGSVMDYAAINITKDRTKQGQYYDTAVGPYDIWAIQFGYTPFKTKPERTKLLNQSTKPELIFGNDADDMRSPGKAIDPRVMVGDMSNDQIRYSIDRFETINTMMGSIKEKFTKSGQSYQELRQAYYILSSQRGSAANVISRFIGGVYVDRSMAGQNNEKQPYTPVSFADQKRAMAALSKYVFAPNAFNAPNDLYNYLAMQRRGFNFRTPEDPKIHSQVLGYQKNVLNHILHPNTLQRITDSELYGNTYSLSTFMNDLNRAVFKADIYSNINSFRQNLQLEYTNMLIDMLTGKQSSRYTNNAKSMALYNLKNIKAMASNTGNIASRAHKQHLRTLIDNALKDTK</sequence>
<dbReference type="InterPro" id="IPR024079">
    <property type="entry name" value="MetalloPept_cat_dom_sf"/>
</dbReference>
<dbReference type="Pfam" id="PF17148">
    <property type="entry name" value="DUF5117"/>
    <property type="match status" value="1"/>
</dbReference>
<proteinExistence type="predicted"/>
<reference evidence="4 5" key="1">
    <citation type="submission" date="2020-04" db="EMBL/GenBank/DDBJ databases">
        <title>A Flavivirga sp. nov.</title>
        <authorList>
            <person name="Sun X."/>
        </authorList>
    </citation>
    <scope>NUCLEOTIDE SEQUENCE [LARGE SCALE GENOMIC DNA]</scope>
    <source>
        <strain evidence="4 5">Y03</strain>
    </source>
</reference>
<dbReference type="PANTHER" id="PTHR38478">
    <property type="entry name" value="PEPTIDASE M1A AND M12B"/>
    <property type="match status" value="1"/>
</dbReference>
<dbReference type="PANTHER" id="PTHR38478:SF1">
    <property type="entry name" value="ZINC DEPENDENT METALLOPROTEASE DOMAIN LIPOPROTEIN"/>
    <property type="match status" value="1"/>
</dbReference>
<organism evidence="4 5">
    <name type="scientific">Flavivirga algicola</name>
    <dbReference type="NCBI Taxonomy" id="2729136"/>
    <lineage>
        <taxon>Bacteria</taxon>
        <taxon>Pseudomonadati</taxon>
        <taxon>Bacteroidota</taxon>
        <taxon>Flavobacteriia</taxon>
        <taxon>Flavobacteriales</taxon>
        <taxon>Flavobacteriaceae</taxon>
        <taxon>Flavivirga</taxon>
    </lineage>
</organism>
<evidence type="ECO:0000259" key="2">
    <source>
        <dbReference type="Pfam" id="PF16313"/>
    </source>
</evidence>
<evidence type="ECO:0000313" key="4">
    <source>
        <dbReference type="EMBL" id="NMH89507.1"/>
    </source>
</evidence>
<name>A0ABX1S105_9FLAO</name>
<accession>A0ABX1S105</accession>
<dbReference type="Pfam" id="PF16313">
    <property type="entry name" value="DUF4953"/>
    <property type="match status" value="1"/>
</dbReference>